<protein>
    <submittedName>
        <fullName evidence="1">Uncharacterized protein</fullName>
    </submittedName>
</protein>
<accession>A0A0N9NHD1</accession>
<name>A0A0N9NHD1_9ACTN</name>
<gene>
    <name evidence="1" type="ORF">ACH46_03830</name>
</gene>
<keyword evidence="2" id="KW-1185">Reference proteome</keyword>
<evidence type="ECO:0000313" key="2">
    <source>
        <dbReference type="Proteomes" id="UP000063789"/>
    </source>
</evidence>
<reference evidence="1 2" key="2">
    <citation type="journal article" date="2017" name="Int. J. Syst. Evol. Microbiol.">
        <title>Gordonia phthalatica sp. nov., a di-n-butyl phthalate-degrading bacterium isolated from activated sludge.</title>
        <authorList>
            <person name="Jin D."/>
            <person name="Kong X."/>
            <person name="Jia M."/>
            <person name="Yu X."/>
            <person name="Wang X."/>
            <person name="Zhuang X."/>
            <person name="Deng Y."/>
            <person name="Bai Z."/>
        </authorList>
    </citation>
    <scope>NUCLEOTIDE SEQUENCE [LARGE SCALE GENOMIC DNA]</scope>
    <source>
        <strain evidence="1 2">QH-11</strain>
    </source>
</reference>
<reference evidence="2" key="1">
    <citation type="submission" date="2015-06" db="EMBL/GenBank/DDBJ databases">
        <title>Complete genome sequence and metabolic analysis of phthalate degradation pathway in Gordonia sp. QH-11.</title>
        <authorList>
            <person name="Jin D."/>
            <person name="Kong X."/>
            <person name="Bai Z."/>
        </authorList>
    </citation>
    <scope>NUCLEOTIDE SEQUENCE [LARGE SCALE GENOMIC DNA]</scope>
    <source>
        <strain evidence="2">QH-11</strain>
    </source>
</reference>
<organism evidence="1 2">
    <name type="scientific">Gordonia phthalatica</name>
    <dbReference type="NCBI Taxonomy" id="1136941"/>
    <lineage>
        <taxon>Bacteria</taxon>
        <taxon>Bacillati</taxon>
        <taxon>Actinomycetota</taxon>
        <taxon>Actinomycetes</taxon>
        <taxon>Mycobacteriales</taxon>
        <taxon>Gordoniaceae</taxon>
        <taxon>Gordonia</taxon>
    </lineage>
</organism>
<proteinExistence type="predicted"/>
<dbReference type="STRING" id="1136941.ACH46_03830"/>
<evidence type="ECO:0000313" key="1">
    <source>
        <dbReference type="EMBL" id="ALG86580.1"/>
    </source>
</evidence>
<dbReference type="KEGG" id="goq:ACH46_03830"/>
<sequence>MVRRAWHNEAVAKKTGYVDNGWPTEIGDQHAVTELVAHLAGALSPFGDTEFPKPVDDLPYIHAKTVVNR</sequence>
<dbReference type="EMBL" id="CP011853">
    <property type="protein sequence ID" value="ALG86580.1"/>
    <property type="molecule type" value="Genomic_DNA"/>
</dbReference>
<dbReference type="AlphaFoldDB" id="A0A0N9NHD1"/>
<dbReference type="Proteomes" id="UP000063789">
    <property type="component" value="Chromosome"/>
</dbReference>
<dbReference type="PATRIC" id="fig|1136941.3.peg.775"/>